<feature type="domain" description="HTH tetR-type" evidence="3">
    <location>
        <begin position="11"/>
        <end position="71"/>
    </location>
</feature>
<dbReference type="RefSeq" id="WP_098922354.1">
    <property type="nucleotide sequence ID" value="NZ_CP023819.1"/>
</dbReference>
<dbReference type="SUPFAM" id="SSF46689">
    <property type="entry name" value="Homeodomain-like"/>
    <property type="match status" value="1"/>
</dbReference>
<gene>
    <name evidence="4" type="ORF">CRH10_01125</name>
</gene>
<dbReference type="PROSITE" id="PS50977">
    <property type="entry name" value="HTH_TETR_2"/>
    <property type="match status" value="1"/>
</dbReference>
<reference evidence="4 5" key="1">
    <citation type="submission" date="2017-10" db="EMBL/GenBank/DDBJ databases">
        <title>Complete Genome Sequence of Faecalibacterium prausnitzii isolated from the gut of healthy adult Indian.</title>
        <authorList>
            <person name="Bag S."/>
            <person name="Ghosh T.S."/>
            <person name="Das B."/>
        </authorList>
    </citation>
    <scope>NUCLEOTIDE SEQUENCE [LARGE SCALE GENOMIC DNA]</scope>
    <source>
        <strain evidence="4 5">Indica</strain>
    </source>
</reference>
<dbReference type="InterPro" id="IPR009057">
    <property type="entry name" value="Homeodomain-like_sf"/>
</dbReference>
<accession>A0A291T7B8</accession>
<dbReference type="EMBL" id="CP023819">
    <property type="protein sequence ID" value="ATL89015.1"/>
    <property type="molecule type" value="Genomic_DNA"/>
</dbReference>
<dbReference type="GO" id="GO:0003677">
    <property type="term" value="F:DNA binding"/>
    <property type="evidence" value="ECO:0007669"/>
    <property type="project" value="UniProtKB-UniRule"/>
</dbReference>
<evidence type="ECO:0000256" key="2">
    <source>
        <dbReference type="PROSITE-ProRule" id="PRU00335"/>
    </source>
</evidence>
<dbReference type="Proteomes" id="UP000223709">
    <property type="component" value="Chromosome"/>
</dbReference>
<protein>
    <recommendedName>
        <fullName evidence="3">HTH tetR-type domain-containing protein</fullName>
    </recommendedName>
</protein>
<name>A0A291T7B8_9FIRM</name>
<proteinExistence type="predicted"/>
<sequence>MYTNHINPVAQKNQDAFCTALFQLLLKKPLEKISVTELCHMADLDRTTFYRSFESKDDVLDYYLDRQMTLLAGQLPAYSTLEKNLTALFRWTYAERKNLCVLMDCHLTSFFSDALSEKIILVLISNIEVGDARQFVPWPVSLPGENRYFRNSFIGAYMGFFNSWRYGNFAERPEDLAKCMASFYLH</sequence>
<evidence type="ECO:0000259" key="3">
    <source>
        <dbReference type="PROSITE" id="PS50977"/>
    </source>
</evidence>
<keyword evidence="1 2" id="KW-0238">DNA-binding</keyword>
<feature type="DNA-binding region" description="H-T-H motif" evidence="2">
    <location>
        <begin position="34"/>
        <end position="53"/>
    </location>
</feature>
<dbReference type="Gene3D" id="1.10.357.10">
    <property type="entry name" value="Tetracycline Repressor, domain 2"/>
    <property type="match status" value="1"/>
</dbReference>
<dbReference type="AlphaFoldDB" id="A0A291T7B8"/>
<dbReference type="InterPro" id="IPR001647">
    <property type="entry name" value="HTH_TetR"/>
</dbReference>
<evidence type="ECO:0000256" key="1">
    <source>
        <dbReference type="ARBA" id="ARBA00023125"/>
    </source>
</evidence>
<evidence type="ECO:0000313" key="5">
    <source>
        <dbReference type="Proteomes" id="UP000223709"/>
    </source>
</evidence>
<organism evidence="4 5">
    <name type="scientific">Faecalibacterium prausnitzii</name>
    <dbReference type="NCBI Taxonomy" id="853"/>
    <lineage>
        <taxon>Bacteria</taxon>
        <taxon>Bacillati</taxon>
        <taxon>Bacillota</taxon>
        <taxon>Clostridia</taxon>
        <taxon>Eubacteriales</taxon>
        <taxon>Oscillospiraceae</taxon>
        <taxon>Faecalibacterium</taxon>
    </lineage>
</organism>
<evidence type="ECO:0000313" key="4">
    <source>
        <dbReference type="EMBL" id="ATL89015.1"/>
    </source>
</evidence>